<evidence type="ECO:0000313" key="2">
    <source>
        <dbReference type="EMBL" id="MBP2372553.1"/>
    </source>
</evidence>
<organism evidence="2 3">
    <name type="scientific">Paeniglutamicibacter psychrophenolicus</name>
    <dbReference type="NCBI Taxonomy" id="257454"/>
    <lineage>
        <taxon>Bacteria</taxon>
        <taxon>Bacillati</taxon>
        <taxon>Actinomycetota</taxon>
        <taxon>Actinomycetes</taxon>
        <taxon>Micrococcales</taxon>
        <taxon>Micrococcaceae</taxon>
        <taxon>Paeniglutamicibacter</taxon>
    </lineage>
</organism>
<feature type="compositionally biased region" description="Polar residues" evidence="1">
    <location>
        <begin position="107"/>
        <end position="118"/>
    </location>
</feature>
<accession>A0ABS4W8N2</accession>
<evidence type="ECO:0000313" key="3">
    <source>
        <dbReference type="Proteomes" id="UP000766570"/>
    </source>
</evidence>
<dbReference type="EMBL" id="JAGIOE010000001">
    <property type="protein sequence ID" value="MBP2372553.1"/>
    <property type="molecule type" value="Genomic_DNA"/>
</dbReference>
<dbReference type="Proteomes" id="UP000766570">
    <property type="component" value="Unassembled WGS sequence"/>
</dbReference>
<protein>
    <submittedName>
        <fullName evidence="2">Uncharacterized protein</fullName>
    </submittedName>
</protein>
<keyword evidence="3" id="KW-1185">Reference proteome</keyword>
<proteinExistence type="predicted"/>
<gene>
    <name evidence="2" type="ORF">JOF46_000465</name>
</gene>
<sequence>MAPIITLLVVLVAYLAYLQRAKADKRDQWWKRAQWGIESALSDDPARQEVGVIVLDNLDRSGLATREDAALFNEVALSVMVDNLDEEYDLATAGDPGDNEAEGGESDAQSQGQDGQAS</sequence>
<name>A0ABS4W8N2_9MICC</name>
<feature type="region of interest" description="Disordered" evidence="1">
    <location>
        <begin position="88"/>
        <end position="118"/>
    </location>
</feature>
<reference evidence="2 3" key="1">
    <citation type="submission" date="2021-03" db="EMBL/GenBank/DDBJ databases">
        <title>Sequencing the genomes of 1000 actinobacteria strains.</title>
        <authorList>
            <person name="Klenk H.-P."/>
        </authorList>
    </citation>
    <scope>NUCLEOTIDE SEQUENCE [LARGE SCALE GENOMIC DNA]</scope>
    <source>
        <strain evidence="2 3">DSM 15454</strain>
    </source>
</reference>
<evidence type="ECO:0000256" key="1">
    <source>
        <dbReference type="SAM" id="MobiDB-lite"/>
    </source>
</evidence>
<comment type="caution">
    <text evidence="2">The sequence shown here is derived from an EMBL/GenBank/DDBJ whole genome shotgun (WGS) entry which is preliminary data.</text>
</comment>
<dbReference type="RefSeq" id="WP_209905858.1">
    <property type="nucleotide sequence ID" value="NZ_JAGIOE010000001.1"/>
</dbReference>